<dbReference type="PANTHER" id="PTHR10724">
    <property type="entry name" value="30S RIBOSOMAL PROTEIN S1"/>
    <property type="match status" value="1"/>
</dbReference>
<keyword evidence="3" id="KW-0687">Ribonucleoprotein</keyword>
<evidence type="ECO:0000259" key="5">
    <source>
        <dbReference type="PROSITE" id="PS50126"/>
    </source>
</evidence>
<dbReference type="PROSITE" id="PS50126">
    <property type="entry name" value="S1"/>
    <property type="match status" value="2"/>
</dbReference>
<feature type="region of interest" description="Disordered" evidence="4">
    <location>
        <begin position="1"/>
        <end position="101"/>
    </location>
</feature>
<keyword evidence="2" id="KW-0689">Ribosomal protein</keyword>
<sequence length="287" mass="30254">NASTSVPSVATGSTSPVVASPESAQVPEAQTPEAQPASSDGQTSPESSPVVDAVDASQPASTAAEAAVPTQPTTDATSTTQVDAPAAQVEESAEQAEEPAAQVDMGKLLEGENVTPGAQIKAGERVSGVLVRVGDENSFVDFGGRSEGILSTSELKGEDGELAFAVGDPLEAFVVSAADEVRLSRFLKGEDREADMLYKAFKSGTPVEGRVMAVNKWGLGVELAGTRAFCPISQIDTSFVQNPEEYRDKTMQFKIIRFRDRGRSIVLSRRALLEVEQEKHATTVRAQ</sequence>
<dbReference type="SUPFAM" id="SSF50249">
    <property type="entry name" value="Nucleic acid-binding proteins"/>
    <property type="match status" value="2"/>
</dbReference>
<dbReference type="SMART" id="SM00316">
    <property type="entry name" value="S1"/>
    <property type="match status" value="2"/>
</dbReference>
<dbReference type="GO" id="GO:0022627">
    <property type="term" value="C:cytosolic small ribosomal subunit"/>
    <property type="evidence" value="ECO:0007669"/>
    <property type="project" value="TreeGrafter"/>
</dbReference>
<feature type="compositionally biased region" description="Low complexity" evidence="4">
    <location>
        <begin position="56"/>
        <end position="90"/>
    </location>
</feature>
<reference evidence="6" key="1">
    <citation type="submission" date="2018-05" db="EMBL/GenBank/DDBJ databases">
        <authorList>
            <person name="Lanie J.A."/>
            <person name="Ng W.-L."/>
            <person name="Kazmierczak K.M."/>
            <person name="Andrzejewski T.M."/>
            <person name="Davidsen T.M."/>
            <person name="Wayne K.J."/>
            <person name="Tettelin H."/>
            <person name="Glass J.I."/>
            <person name="Rusch D."/>
            <person name="Podicherti R."/>
            <person name="Tsui H.-C.T."/>
            <person name="Winkler M.E."/>
        </authorList>
    </citation>
    <scope>NUCLEOTIDE SEQUENCE</scope>
</reference>
<name>A0A382V6G3_9ZZZZ</name>
<dbReference type="InterPro" id="IPR003029">
    <property type="entry name" value="S1_domain"/>
</dbReference>
<accession>A0A382V6G3</accession>
<dbReference type="GO" id="GO:0003735">
    <property type="term" value="F:structural constituent of ribosome"/>
    <property type="evidence" value="ECO:0007669"/>
    <property type="project" value="TreeGrafter"/>
</dbReference>
<evidence type="ECO:0000313" key="6">
    <source>
        <dbReference type="EMBL" id="SVD42166.1"/>
    </source>
</evidence>
<feature type="domain" description="S1 motif" evidence="5">
    <location>
        <begin position="123"/>
        <end position="188"/>
    </location>
</feature>
<dbReference type="InterPro" id="IPR012340">
    <property type="entry name" value="NA-bd_OB-fold"/>
</dbReference>
<proteinExistence type="inferred from homology"/>
<evidence type="ECO:0000256" key="2">
    <source>
        <dbReference type="ARBA" id="ARBA00022980"/>
    </source>
</evidence>
<feature type="non-terminal residue" evidence="6">
    <location>
        <position position="1"/>
    </location>
</feature>
<feature type="compositionally biased region" description="Polar residues" evidence="4">
    <location>
        <begin position="1"/>
        <end position="17"/>
    </location>
</feature>
<dbReference type="InterPro" id="IPR035104">
    <property type="entry name" value="Ribosomal_protein_S1-like"/>
</dbReference>
<evidence type="ECO:0000256" key="1">
    <source>
        <dbReference type="ARBA" id="ARBA00006767"/>
    </source>
</evidence>
<dbReference type="GO" id="GO:0006412">
    <property type="term" value="P:translation"/>
    <property type="evidence" value="ECO:0007669"/>
    <property type="project" value="TreeGrafter"/>
</dbReference>
<protein>
    <recommendedName>
        <fullName evidence="5">S1 motif domain-containing protein</fullName>
    </recommendedName>
</protein>
<evidence type="ECO:0000256" key="3">
    <source>
        <dbReference type="ARBA" id="ARBA00023274"/>
    </source>
</evidence>
<feature type="non-terminal residue" evidence="6">
    <location>
        <position position="287"/>
    </location>
</feature>
<dbReference type="PRINTS" id="PR00681">
    <property type="entry name" value="RIBOSOMALS1"/>
</dbReference>
<dbReference type="InterPro" id="IPR050437">
    <property type="entry name" value="Ribos_protein_bS1-like"/>
</dbReference>
<dbReference type="Gene3D" id="2.40.50.140">
    <property type="entry name" value="Nucleic acid-binding proteins"/>
    <property type="match status" value="2"/>
</dbReference>
<evidence type="ECO:0000256" key="4">
    <source>
        <dbReference type="SAM" id="MobiDB-lite"/>
    </source>
</evidence>
<organism evidence="6">
    <name type="scientific">marine metagenome</name>
    <dbReference type="NCBI Taxonomy" id="408172"/>
    <lineage>
        <taxon>unclassified sequences</taxon>
        <taxon>metagenomes</taxon>
        <taxon>ecological metagenomes</taxon>
    </lineage>
</organism>
<dbReference type="AlphaFoldDB" id="A0A382V6G3"/>
<comment type="similarity">
    <text evidence="1">Belongs to the bacterial ribosomal protein bS1 family.</text>
</comment>
<dbReference type="Pfam" id="PF00575">
    <property type="entry name" value="S1"/>
    <property type="match status" value="1"/>
</dbReference>
<gene>
    <name evidence="6" type="ORF">METZ01_LOCUS395020</name>
</gene>
<feature type="compositionally biased region" description="Polar residues" evidence="4">
    <location>
        <begin position="32"/>
        <end position="47"/>
    </location>
</feature>
<dbReference type="CDD" id="cd04465">
    <property type="entry name" value="S1_RPS1_repeat_ec2_hs2"/>
    <property type="match status" value="1"/>
</dbReference>
<dbReference type="GO" id="GO:0003729">
    <property type="term" value="F:mRNA binding"/>
    <property type="evidence" value="ECO:0007669"/>
    <property type="project" value="TreeGrafter"/>
</dbReference>
<dbReference type="PANTHER" id="PTHR10724:SF7">
    <property type="entry name" value="SMALL RIBOSOMAL SUBUNIT PROTEIN BS1C"/>
    <property type="match status" value="1"/>
</dbReference>
<dbReference type="EMBL" id="UINC01149591">
    <property type="protein sequence ID" value="SVD42166.1"/>
    <property type="molecule type" value="Genomic_DNA"/>
</dbReference>
<feature type="domain" description="S1 motif" evidence="5">
    <location>
        <begin position="204"/>
        <end position="270"/>
    </location>
</feature>